<sequence length="64" mass="7257">MKTDNKHYKFINSQTGNTIFYHQVGASLTGDELRAVLEKVKAQVATQNALPVSTIYWEEVKDTK</sequence>
<keyword evidence="2" id="KW-1185">Reference proteome</keyword>
<dbReference type="RefSeq" id="WP_194104611.1">
    <property type="nucleotide sequence ID" value="NZ_JADFFM010000001.1"/>
</dbReference>
<protein>
    <submittedName>
        <fullName evidence="1">Uncharacterized protein</fullName>
    </submittedName>
</protein>
<evidence type="ECO:0000313" key="1">
    <source>
        <dbReference type="EMBL" id="MBE9665205.1"/>
    </source>
</evidence>
<comment type="caution">
    <text evidence="1">The sequence shown here is derived from an EMBL/GenBank/DDBJ whole genome shotgun (WGS) entry which is preliminary data.</text>
</comment>
<proteinExistence type="predicted"/>
<accession>A0ABR9XDE0</accession>
<evidence type="ECO:0000313" key="2">
    <source>
        <dbReference type="Proteomes" id="UP000632774"/>
    </source>
</evidence>
<name>A0ABR9XDE0_9SPHI</name>
<dbReference type="Proteomes" id="UP000632774">
    <property type="component" value="Unassembled WGS sequence"/>
</dbReference>
<reference evidence="1 2" key="1">
    <citation type="submission" date="2020-10" db="EMBL/GenBank/DDBJ databases">
        <title>Mucilaginibacter mali sp. nov., isolated from rhizosphere soil of apple orchard.</title>
        <authorList>
            <person name="Lee J.-S."/>
            <person name="Kim H.S."/>
            <person name="Kim J.-S."/>
        </authorList>
    </citation>
    <scope>NUCLEOTIDE SEQUENCE [LARGE SCALE GENOMIC DNA]</scope>
    <source>
        <strain evidence="1 2">KCTC 23157</strain>
    </source>
</reference>
<organism evidence="1 2">
    <name type="scientific">Mucilaginibacter boryungensis</name>
    <dbReference type="NCBI Taxonomy" id="768480"/>
    <lineage>
        <taxon>Bacteria</taxon>
        <taxon>Pseudomonadati</taxon>
        <taxon>Bacteroidota</taxon>
        <taxon>Sphingobacteriia</taxon>
        <taxon>Sphingobacteriales</taxon>
        <taxon>Sphingobacteriaceae</taxon>
        <taxon>Mucilaginibacter</taxon>
    </lineage>
</organism>
<dbReference type="EMBL" id="JADFFM010000001">
    <property type="protein sequence ID" value="MBE9665205.1"/>
    <property type="molecule type" value="Genomic_DNA"/>
</dbReference>
<gene>
    <name evidence="1" type="ORF">IRJ18_02445</name>
</gene>